<evidence type="ECO:0000313" key="2">
    <source>
        <dbReference type="Proteomes" id="UP000824469"/>
    </source>
</evidence>
<evidence type="ECO:0008006" key="3">
    <source>
        <dbReference type="Google" id="ProtNLM"/>
    </source>
</evidence>
<dbReference type="AlphaFoldDB" id="A0AA38CBY5"/>
<sequence>SADEETTDIWRRGWKSDQTLDLGGDCVHSWNDYLAKLRRGHIRLQEEPDCIVWTQNKTVGIYTARLGYKVLMAIENQAACWWWSKIWKVKVPMKNKVFMWLSLNTK</sequence>
<feature type="non-terminal residue" evidence="1">
    <location>
        <position position="1"/>
    </location>
</feature>
<comment type="caution">
    <text evidence="1">The sequence shown here is derived from an EMBL/GenBank/DDBJ whole genome shotgun (WGS) entry which is preliminary data.</text>
</comment>
<keyword evidence="2" id="KW-1185">Reference proteome</keyword>
<gene>
    <name evidence="1" type="ORF">KI387_040519</name>
</gene>
<name>A0AA38CBY5_TAXCH</name>
<accession>A0AA38CBY5</accession>
<organism evidence="1 2">
    <name type="scientific">Taxus chinensis</name>
    <name type="common">Chinese yew</name>
    <name type="synonym">Taxus wallichiana var. chinensis</name>
    <dbReference type="NCBI Taxonomy" id="29808"/>
    <lineage>
        <taxon>Eukaryota</taxon>
        <taxon>Viridiplantae</taxon>
        <taxon>Streptophyta</taxon>
        <taxon>Embryophyta</taxon>
        <taxon>Tracheophyta</taxon>
        <taxon>Spermatophyta</taxon>
        <taxon>Pinopsida</taxon>
        <taxon>Pinidae</taxon>
        <taxon>Conifers II</taxon>
        <taxon>Cupressales</taxon>
        <taxon>Taxaceae</taxon>
        <taxon>Taxus</taxon>
    </lineage>
</organism>
<dbReference type="EMBL" id="JAHRHJ020000248">
    <property type="protein sequence ID" value="KAH9294277.1"/>
    <property type="molecule type" value="Genomic_DNA"/>
</dbReference>
<proteinExistence type="predicted"/>
<dbReference type="Proteomes" id="UP000824469">
    <property type="component" value="Unassembled WGS sequence"/>
</dbReference>
<feature type="non-terminal residue" evidence="1">
    <location>
        <position position="106"/>
    </location>
</feature>
<dbReference type="OMA" id="TEEWEVH"/>
<protein>
    <recommendedName>
        <fullName evidence="3">Reverse transcriptase zinc-binding domain-containing protein</fullName>
    </recommendedName>
</protein>
<evidence type="ECO:0000313" key="1">
    <source>
        <dbReference type="EMBL" id="KAH9294277.1"/>
    </source>
</evidence>
<reference evidence="1 2" key="1">
    <citation type="journal article" date="2021" name="Nat. Plants">
        <title>The Taxus genome provides insights into paclitaxel biosynthesis.</title>
        <authorList>
            <person name="Xiong X."/>
            <person name="Gou J."/>
            <person name="Liao Q."/>
            <person name="Li Y."/>
            <person name="Zhou Q."/>
            <person name="Bi G."/>
            <person name="Li C."/>
            <person name="Du R."/>
            <person name="Wang X."/>
            <person name="Sun T."/>
            <person name="Guo L."/>
            <person name="Liang H."/>
            <person name="Lu P."/>
            <person name="Wu Y."/>
            <person name="Zhang Z."/>
            <person name="Ro D.K."/>
            <person name="Shang Y."/>
            <person name="Huang S."/>
            <person name="Yan J."/>
        </authorList>
    </citation>
    <scope>NUCLEOTIDE SEQUENCE [LARGE SCALE GENOMIC DNA]</scope>
    <source>
        <strain evidence="1">Ta-2019</strain>
    </source>
</reference>